<dbReference type="EMBL" id="BPLR01020269">
    <property type="protein sequence ID" value="GIX76590.1"/>
    <property type="molecule type" value="Genomic_DNA"/>
</dbReference>
<organism evidence="1 2">
    <name type="scientific">Caerostris extrusa</name>
    <name type="common">Bark spider</name>
    <name type="synonym">Caerostris bankana</name>
    <dbReference type="NCBI Taxonomy" id="172846"/>
    <lineage>
        <taxon>Eukaryota</taxon>
        <taxon>Metazoa</taxon>
        <taxon>Ecdysozoa</taxon>
        <taxon>Arthropoda</taxon>
        <taxon>Chelicerata</taxon>
        <taxon>Arachnida</taxon>
        <taxon>Araneae</taxon>
        <taxon>Araneomorphae</taxon>
        <taxon>Entelegynae</taxon>
        <taxon>Araneoidea</taxon>
        <taxon>Araneidae</taxon>
        <taxon>Caerostris</taxon>
    </lineage>
</organism>
<evidence type="ECO:0000313" key="2">
    <source>
        <dbReference type="Proteomes" id="UP001054945"/>
    </source>
</evidence>
<dbReference type="Proteomes" id="UP001054945">
    <property type="component" value="Unassembled WGS sequence"/>
</dbReference>
<sequence length="87" mass="10310">MLGKKPWLSRLILFVKDLQTSKELFTRRMEHGSDAHDFFHLIFFGHNVEWLKLGATGFMVPKKLMVYVWCMSSWCHFMHQASGQNHL</sequence>
<gene>
    <name evidence="1" type="ORF">CEXT_436241</name>
</gene>
<accession>A0AAV4MX96</accession>
<evidence type="ECO:0000313" key="1">
    <source>
        <dbReference type="EMBL" id="GIX76590.1"/>
    </source>
</evidence>
<protein>
    <submittedName>
        <fullName evidence="1">Uncharacterized protein</fullName>
    </submittedName>
</protein>
<name>A0AAV4MX96_CAEEX</name>
<keyword evidence="2" id="KW-1185">Reference proteome</keyword>
<comment type="caution">
    <text evidence="1">The sequence shown here is derived from an EMBL/GenBank/DDBJ whole genome shotgun (WGS) entry which is preliminary data.</text>
</comment>
<reference evidence="1 2" key="1">
    <citation type="submission" date="2021-06" db="EMBL/GenBank/DDBJ databases">
        <title>Caerostris extrusa draft genome.</title>
        <authorList>
            <person name="Kono N."/>
            <person name="Arakawa K."/>
        </authorList>
    </citation>
    <scope>NUCLEOTIDE SEQUENCE [LARGE SCALE GENOMIC DNA]</scope>
</reference>
<proteinExistence type="predicted"/>
<dbReference type="AlphaFoldDB" id="A0AAV4MX96"/>